<dbReference type="AlphaFoldDB" id="A0A8J7L523"/>
<protein>
    <submittedName>
        <fullName evidence="1">Uncharacterized protein</fullName>
    </submittedName>
</protein>
<proteinExistence type="predicted"/>
<dbReference type="EMBL" id="JAECZB010000094">
    <property type="protein sequence ID" value="MBH8555401.1"/>
    <property type="molecule type" value="Genomic_DNA"/>
</dbReference>
<organism evidence="1 2">
    <name type="scientific">Atlanticothrix silvestris CENA357</name>
    <dbReference type="NCBI Taxonomy" id="1725252"/>
    <lineage>
        <taxon>Bacteria</taxon>
        <taxon>Bacillati</taxon>
        <taxon>Cyanobacteriota</taxon>
        <taxon>Cyanophyceae</taxon>
        <taxon>Nostocales</taxon>
        <taxon>Nodulariaceae</taxon>
        <taxon>Atlanticothrix</taxon>
        <taxon>Atlanticothrix silvestris</taxon>
    </lineage>
</organism>
<accession>A0A8J7L523</accession>
<comment type="caution">
    <text evidence="1">The sequence shown here is derived from an EMBL/GenBank/DDBJ whole genome shotgun (WGS) entry which is preliminary data.</text>
</comment>
<dbReference type="Proteomes" id="UP000599391">
    <property type="component" value="Unassembled WGS sequence"/>
</dbReference>
<keyword evidence="2" id="KW-1185">Reference proteome</keyword>
<dbReference type="RefSeq" id="WP_214441620.1">
    <property type="nucleotide sequence ID" value="NZ_JAECZB010000094.1"/>
</dbReference>
<sequence>MLKPVALFINGVFESVLEEILQVQKVLPEQIMFLQPYSGKTMKQLRDNLPSVESPMRLFISTTVDLANIHCSFLLR</sequence>
<evidence type="ECO:0000313" key="1">
    <source>
        <dbReference type="EMBL" id="MBH8555401.1"/>
    </source>
</evidence>
<evidence type="ECO:0000313" key="2">
    <source>
        <dbReference type="Proteomes" id="UP000599391"/>
    </source>
</evidence>
<reference evidence="1 2" key="1">
    <citation type="journal article" date="2021" name="Int. J. Syst. Evol. Microbiol.">
        <title>Amazonocrinis nigriterrae gen. nov., sp. nov., Atlanticothrix silvestris gen. nov., sp. nov. and Dendronalium phyllosphericum gen. nov., sp. nov., nostocacean cyanobacteria from Brazilian environments.</title>
        <authorList>
            <person name="Alvarenga D.O."/>
            <person name="Andreote A.P.D."/>
            <person name="Branco L.H.Z."/>
            <person name="Delbaje E."/>
            <person name="Cruz R.B."/>
            <person name="Varani A.M."/>
            <person name="Fiore M.F."/>
        </authorList>
    </citation>
    <scope>NUCLEOTIDE SEQUENCE [LARGE SCALE GENOMIC DNA]</scope>
    <source>
        <strain evidence="1 2">CENA357</strain>
    </source>
</reference>
<name>A0A8J7L523_9CYAN</name>
<gene>
    <name evidence="1" type="ORF">I8751_24265</name>
</gene>